<feature type="compositionally biased region" description="Basic and acidic residues" evidence="1">
    <location>
        <begin position="184"/>
        <end position="198"/>
    </location>
</feature>
<dbReference type="VEuPathDB" id="TriTrypDB:TcBrA4_0172580"/>
<feature type="transmembrane region" description="Helical" evidence="2">
    <location>
        <begin position="223"/>
        <end position="242"/>
    </location>
</feature>
<dbReference type="VEuPathDB" id="TriTrypDB:TcYC6_0159240"/>
<dbReference type="VEuPathDB" id="TriTrypDB:TcCLB.503977.30"/>
<feature type="compositionally biased region" description="Basic and acidic residues" evidence="1">
    <location>
        <begin position="120"/>
        <end position="143"/>
    </location>
</feature>
<evidence type="ECO:0000313" key="4">
    <source>
        <dbReference type="EMBL" id="PWV09765.1"/>
    </source>
</evidence>
<dbReference type="VEuPathDB" id="TriTrypDB:C3747_75g70"/>
<feature type="compositionally biased region" description="Polar residues" evidence="1">
    <location>
        <begin position="207"/>
        <end position="218"/>
    </location>
</feature>
<proteinExistence type="predicted"/>
<organism evidence="4 5">
    <name type="scientific">Trypanosoma cruzi</name>
    <dbReference type="NCBI Taxonomy" id="5693"/>
    <lineage>
        <taxon>Eukaryota</taxon>
        <taxon>Discoba</taxon>
        <taxon>Euglenozoa</taxon>
        <taxon>Kinetoplastea</taxon>
        <taxon>Metakinetoplastina</taxon>
        <taxon>Trypanosomatida</taxon>
        <taxon>Trypanosomatidae</taxon>
        <taxon>Trypanosoma</taxon>
        <taxon>Schizotrypanum</taxon>
    </lineage>
</organism>
<dbReference type="VEuPathDB" id="TriTrypDB:TcCLB.508871.150"/>
<dbReference type="Proteomes" id="UP000246078">
    <property type="component" value="Unassembled WGS sequence"/>
</dbReference>
<keyword evidence="2" id="KW-1133">Transmembrane helix</keyword>
<name>A0A2V2WNC3_TRYCR</name>
<dbReference type="VEuPathDB" id="TriTrypDB:TCSYLVIO_006586"/>
<evidence type="ECO:0000256" key="2">
    <source>
        <dbReference type="SAM" id="Phobius"/>
    </source>
</evidence>
<dbReference type="VEuPathDB" id="TriTrypDB:TcG_13478"/>
<gene>
    <name evidence="4" type="ORF">C3747_75g70</name>
</gene>
<feature type="compositionally biased region" description="Polar residues" evidence="1">
    <location>
        <begin position="144"/>
        <end position="160"/>
    </location>
</feature>
<accession>A0A2V2WNC3</accession>
<dbReference type="VEuPathDB" id="TriTrypDB:TcCL_ESM06301"/>
<keyword evidence="2" id="KW-0812">Transmembrane</keyword>
<feature type="chain" id="PRO_5016114138" evidence="3">
    <location>
        <begin position="28"/>
        <end position="243"/>
    </location>
</feature>
<reference evidence="4 5" key="1">
    <citation type="journal article" date="2018" name="Microb. Genom.">
        <title>Expanding an expanded genome: long-read sequencing of Trypanosoma cruzi.</title>
        <authorList>
            <person name="Berna L."/>
            <person name="Rodriguez M."/>
            <person name="Chiribao M.L."/>
            <person name="Parodi-Talice A."/>
            <person name="Pita S."/>
            <person name="Rijo G."/>
            <person name="Alvarez-Valin F."/>
            <person name="Robello C."/>
        </authorList>
    </citation>
    <scope>NUCLEOTIDE SEQUENCE [LARGE SCALE GENOMIC DNA]</scope>
    <source>
        <strain evidence="4 5">TCC</strain>
    </source>
</reference>
<evidence type="ECO:0000256" key="1">
    <source>
        <dbReference type="SAM" id="MobiDB-lite"/>
    </source>
</evidence>
<evidence type="ECO:0000256" key="3">
    <source>
        <dbReference type="SAM" id="SignalP"/>
    </source>
</evidence>
<sequence length="243" mass="25817">MAMMMTGRVLLVCALCVLWCSAGGGRCGEEIAKDPVGANDAPGNLGEDETEKAEPAALGHGDLGLNPETTKDVSQGGPSEKPLGGTGGGAVENDEGLLSSGRGDEFKSPSPEEEPPETDDPGKRIEEEEVELRQRRNEEKKLENQPQLQVPVAQQEQSALPQPPQSMQQPSPPQEQPRQQKQQPPHEHPADNEQESKKNKNAVFANKTENAQDSDGSTAVTHITFPVLLLLLLVAAAAAVVAA</sequence>
<feature type="signal peptide" evidence="3">
    <location>
        <begin position="1"/>
        <end position="27"/>
    </location>
</feature>
<evidence type="ECO:0000313" key="5">
    <source>
        <dbReference type="Proteomes" id="UP000246078"/>
    </source>
</evidence>
<dbReference type="AlphaFoldDB" id="A0A2V2WNC3"/>
<feature type="region of interest" description="Disordered" evidence="1">
    <location>
        <begin position="35"/>
        <end position="218"/>
    </location>
</feature>
<comment type="caution">
    <text evidence="4">The sequence shown here is derived from an EMBL/GenBank/DDBJ whole genome shotgun (WGS) entry which is preliminary data.</text>
</comment>
<keyword evidence="2" id="KW-0472">Membrane</keyword>
<dbReference type="EMBL" id="PRFC01000075">
    <property type="protein sequence ID" value="PWV09765.1"/>
    <property type="molecule type" value="Genomic_DNA"/>
</dbReference>
<keyword evidence="3" id="KW-0732">Signal</keyword>
<protein>
    <submittedName>
        <fullName evidence="4">Mucin-associated surface protein (MASP)</fullName>
    </submittedName>
</protein>